<dbReference type="EMBL" id="FN429994">
    <property type="protein sequence ID" value="CAZ79594.1"/>
    <property type="molecule type" value="Genomic_DNA"/>
</dbReference>
<evidence type="ECO:0000256" key="1">
    <source>
        <dbReference type="SAM" id="MobiDB-lite"/>
    </source>
</evidence>
<dbReference type="PANTHER" id="PTHR34706:SF1">
    <property type="entry name" value="VWFA DOMAIN-CONTAINING PROTEIN"/>
    <property type="match status" value="1"/>
</dbReference>
<evidence type="ECO:0000313" key="4">
    <source>
        <dbReference type="Proteomes" id="UP000006911"/>
    </source>
</evidence>
<name>D5G501_TUBMM</name>
<dbReference type="InterPro" id="IPR036465">
    <property type="entry name" value="vWFA_dom_sf"/>
</dbReference>
<reference evidence="3 4" key="1">
    <citation type="journal article" date="2010" name="Nature">
        <title>Perigord black truffle genome uncovers evolutionary origins and mechanisms of symbiosis.</title>
        <authorList>
            <person name="Martin F."/>
            <person name="Kohler A."/>
            <person name="Murat C."/>
            <person name="Balestrini R."/>
            <person name="Coutinho P.M."/>
            <person name="Jaillon O."/>
            <person name="Montanini B."/>
            <person name="Morin E."/>
            <person name="Noel B."/>
            <person name="Percudani R."/>
            <person name="Porcel B."/>
            <person name="Rubini A."/>
            <person name="Amicucci A."/>
            <person name="Amselem J."/>
            <person name="Anthouard V."/>
            <person name="Arcioni S."/>
            <person name="Artiguenave F."/>
            <person name="Aury J.M."/>
            <person name="Ballario P."/>
            <person name="Bolchi A."/>
            <person name="Brenna A."/>
            <person name="Brun A."/>
            <person name="Buee M."/>
            <person name="Cantarel B."/>
            <person name="Chevalier G."/>
            <person name="Couloux A."/>
            <person name="Da Silva C."/>
            <person name="Denoeud F."/>
            <person name="Duplessis S."/>
            <person name="Ghignone S."/>
            <person name="Hilselberger B."/>
            <person name="Iotti M."/>
            <person name="Marcais B."/>
            <person name="Mello A."/>
            <person name="Miranda M."/>
            <person name="Pacioni G."/>
            <person name="Quesneville H."/>
            <person name="Riccioni C."/>
            <person name="Ruotolo R."/>
            <person name="Splivallo R."/>
            <person name="Stocchi V."/>
            <person name="Tisserant E."/>
            <person name="Viscomi A.R."/>
            <person name="Zambonelli A."/>
            <person name="Zampieri E."/>
            <person name="Henrissat B."/>
            <person name="Lebrun M.H."/>
            <person name="Paolocci F."/>
            <person name="Bonfante P."/>
            <person name="Ottonello S."/>
            <person name="Wincker P."/>
        </authorList>
    </citation>
    <scope>NUCLEOTIDE SEQUENCE [LARGE SCALE GENOMIC DNA]</scope>
    <source>
        <strain evidence="3 4">Mel28</strain>
    </source>
</reference>
<evidence type="ECO:0000259" key="2">
    <source>
        <dbReference type="PROSITE" id="PS50234"/>
    </source>
</evidence>
<feature type="compositionally biased region" description="Gly residues" evidence="1">
    <location>
        <begin position="13"/>
        <end position="23"/>
    </location>
</feature>
<dbReference type="KEGG" id="tml:GSTUM_00000218001"/>
<dbReference type="PANTHER" id="PTHR34706">
    <property type="entry name" value="SLR1338 PROTEIN"/>
    <property type="match status" value="1"/>
</dbReference>
<sequence>MSMSALRRLSYAMGGGGGGGGDGGAHDEETPRRHHHHHHLHHHHHDKKDYTISPTGGNVPVRIPSEEEAPHRHRHRRRRASTTPASQEKGRRSPPRVIDPEFEPKKSHPHKRVAVTFDSPTSSASSITSSGGIEIQGNRRNHGESPPLTPLIKTTPPTPSPLERARRTNSQRVYRPPPPYPVTPRRDETEYIAFSPANNMSIPDGPQGRHSDSVAPGKFAPHPGAVEIGSSDSIVQEPKWTDGSSSSAPSPSHRPSERKAPKPARRPGLSKHRGSIRENQYDFLKTFDTVFVVDDSASMAGERWDQLGQALETIATIATKYDSDGIDIHFLNSPQYDHEHVTSPASVRDLFVSVQPAGITPTGACLDRILREYLDKYADAKAAYTPSTSPGPHPTMYASLPKPLNILVLTDGEPTDDPESVIVAAARNLDRLNAPLHQVGIQFIQIGDEEGAREALEELDDALEEIYGIRDMVDFTPFVEAPGAGRGERVSGEMILKALLGAVNRKYDRWGNEF</sequence>
<feature type="compositionally biased region" description="Basic residues" evidence="1">
    <location>
        <begin position="71"/>
        <end position="80"/>
    </location>
</feature>
<dbReference type="eggNOG" id="ENOG502S247">
    <property type="taxonomic scope" value="Eukaryota"/>
</dbReference>
<feature type="domain" description="VWFA" evidence="2">
    <location>
        <begin position="288"/>
        <end position="482"/>
    </location>
</feature>
<feature type="compositionally biased region" description="Basic residues" evidence="1">
    <location>
        <begin position="32"/>
        <end position="46"/>
    </location>
</feature>
<keyword evidence="4" id="KW-1185">Reference proteome</keyword>
<dbReference type="Gene3D" id="3.40.50.410">
    <property type="entry name" value="von Willebrand factor, type A domain"/>
    <property type="match status" value="1"/>
</dbReference>
<dbReference type="PROSITE" id="PS50234">
    <property type="entry name" value="VWFA"/>
    <property type="match status" value="1"/>
</dbReference>
<dbReference type="Proteomes" id="UP000006911">
    <property type="component" value="Unassembled WGS sequence"/>
</dbReference>
<dbReference type="InParanoid" id="D5G501"/>
<proteinExistence type="predicted"/>
<feature type="compositionally biased region" description="Low complexity" evidence="1">
    <location>
        <begin position="244"/>
        <end position="253"/>
    </location>
</feature>
<dbReference type="HOGENOM" id="CLU_040578_0_0_1"/>
<dbReference type="OMA" id="ATIATKY"/>
<feature type="compositionally biased region" description="Low complexity" evidence="1">
    <location>
        <begin position="119"/>
        <end position="133"/>
    </location>
</feature>
<organism evidence="3 4">
    <name type="scientific">Tuber melanosporum (strain Mel28)</name>
    <name type="common">Perigord black truffle</name>
    <dbReference type="NCBI Taxonomy" id="656061"/>
    <lineage>
        <taxon>Eukaryota</taxon>
        <taxon>Fungi</taxon>
        <taxon>Dikarya</taxon>
        <taxon>Ascomycota</taxon>
        <taxon>Pezizomycotina</taxon>
        <taxon>Pezizomycetes</taxon>
        <taxon>Pezizales</taxon>
        <taxon>Tuberaceae</taxon>
        <taxon>Tuber</taxon>
    </lineage>
</organism>
<evidence type="ECO:0000313" key="3">
    <source>
        <dbReference type="EMBL" id="CAZ79594.1"/>
    </source>
</evidence>
<dbReference type="AlphaFoldDB" id="D5G501"/>
<gene>
    <name evidence="3" type="ORF">GSTUM_00000218001</name>
</gene>
<dbReference type="RefSeq" id="XP_002835437.1">
    <property type="nucleotide sequence ID" value="XM_002835391.1"/>
</dbReference>
<protein>
    <submittedName>
        <fullName evidence="3">(Perigord truffle) hypothetical protein</fullName>
    </submittedName>
</protein>
<feature type="region of interest" description="Disordered" evidence="1">
    <location>
        <begin position="1"/>
        <end position="275"/>
    </location>
</feature>
<dbReference type="SUPFAM" id="SSF53300">
    <property type="entry name" value="vWA-like"/>
    <property type="match status" value="1"/>
</dbReference>
<dbReference type="SMART" id="SM00327">
    <property type="entry name" value="VWA"/>
    <property type="match status" value="1"/>
</dbReference>
<feature type="compositionally biased region" description="Basic residues" evidence="1">
    <location>
        <begin position="261"/>
        <end position="274"/>
    </location>
</feature>
<accession>D5G501</accession>
<dbReference type="GeneID" id="9186291"/>
<dbReference type="InterPro" id="IPR002035">
    <property type="entry name" value="VWF_A"/>
</dbReference>